<dbReference type="PANTHER" id="PTHR43737:SF1">
    <property type="entry name" value="DUF1501 DOMAIN-CONTAINING PROTEIN"/>
    <property type="match status" value="1"/>
</dbReference>
<dbReference type="Pfam" id="PF07394">
    <property type="entry name" value="DUF1501"/>
    <property type="match status" value="1"/>
</dbReference>
<sequence>MKRRNFLRTGALTSVPVLLNGMKLGAVPFPFMYGAGPENDRVLVLIQLSGGNDGLNCVIPVDQYSALSVLRPNILIPESSVLPIETSLGLHPAMTHMHQLYQDGKMGIVQGVSYPNQDRSHFRSTDIWTSGSSATEYISTGWLGRYFYNSYPEYPDGYPNADHESPFALTMGSLVSETCQGPITNFSLALNDPFALKPLDEGETGGFPDNNYGKELRFLIDAIAQTNAYSDVILNAAEGGANNVDYPTTNRLAGQLKNVALLISGGLKTKVYIVSLGGFDTHSGQTDTDTTQGNHATLLGQLSEAMGLFQQDLKLAGLDEKVITMTFSEFGRQIKSNDSVGTDHGTAAPLMLFGPCVKPGVLGDNAQIDTGADPQEGVALQYDFRSVYGTVLRDWLGMSENDVKAILSPDIQFLPLIEGCSIFTAIQNEVFKDVHFKIFPNPASNSTTLEWLSNGEPWSATMMDKWGHTIKSWTGSKGVNSLVSQKVNLPGVPSGHYFIHLKQGNQSVTRGVVVN</sequence>
<gene>
    <name evidence="2" type="ORF">IPP15_19010</name>
</gene>
<proteinExistence type="predicted"/>
<feature type="domain" description="Secretion system C-terminal sorting" evidence="1">
    <location>
        <begin position="438"/>
        <end position="514"/>
    </location>
</feature>
<reference evidence="2 3" key="1">
    <citation type="submission" date="2020-10" db="EMBL/GenBank/DDBJ databases">
        <title>Connecting structure to function with the recovery of over 1000 high-quality activated sludge metagenome-assembled genomes encoding full-length rRNA genes using long-read sequencing.</title>
        <authorList>
            <person name="Singleton C.M."/>
            <person name="Petriglieri F."/>
            <person name="Kristensen J.M."/>
            <person name="Kirkegaard R.H."/>
            <person name="Michaelsen T.Y."/>
            <person name="Andersen M.H."/>
            <person name="Karst S.M."/>
            <person name="Dueholm M.S."/>
            <person name="Nielsen P.H."/>
            <person name="Albertsen M."/>
        </authorList>
    </citation>
    <scope>NUCLEOTIDE SEQUENCE [LARGE SCALE GENOMIC DNA]</scope>
    <source>
        <strain evidence="2">Ribe_18-Q3-R11-54_MAXAC.273</strain>
    </source>
</reference>
<dbReference type="EMBL" id="JADKGY010000029">
    <property type="protein sequence ID" value="MBK9984427.1"/>
    <property type="molecule type" value="Genomic_DNA"/>
</dbReference>
<dbReference type="Pfam" id="PF18962">
    <property type="entry name" value="Por_Secre_tail"/>
    <property type="match status" value="1"/>
</dbReference>
<protein>
    <submittedName>
        <fullName evidence="2">DUF1501 domain-containing protein</fullName>
    </submittedName>
</protein>
<dbReference type="Proteomes" id="UP000808337">
    <property type="component" value="Unassembled WGS sequence"/>
</dbReference>
<name>A0A9D7SYR9_9BACT</name>
<dbReference type="PANTHER" id="PTHR43737">
    <property type="entry name" value="BLL7424 PROTEIN"/>
    <property type="match status" value="1"/>
</dbReference>
<accession>A0A9D7SYR9</accession>
<dbReference type="InterPro" id="IPR010869">
    <property type="entry name" value="DUF1501"/>
</dbReference>
<comment type="caution">
    <text evidence="2">The sequence shown here is derived from an EMBL/GenBank/DDBJ whole genome shotgun (WGS) entry which is preliminary data.</text>
</comment>
<evidence type="ECO:0000313" key="3">
    <source>
        <dbReference type="Proteomes" id="UP000808337"/>
    </source>
</evidence>
<dbReference type="InterPro" id="IPR026444">
    <property type="entry name" value="Secre_tail"/>
</dbReference>
<organism evidence="2 3">
    <name type="scientific">Candidatus Opimibacter skivensis</name>
    <dbReference type="NCBI Taxonomy" id="2982028"/>
    <lineage>
        <taxon>Bacteria</taxon>
        <taxon>Pseudomonadati</taxon>
        <taxon>Bacteroidota</taxon>
        <taxon>Saprospiria</taxon>
        <taxon>Saprospirales</taxon>
        <taxon>Saprospiraceae</taxon>
        <taxon>Candidatus Opimibacter</taxon>
    </lineage>
</organism>
<dbReference type="AlphaFoldDB" id="A0A9D7SYR9"/>
<dbReference type="NCBIfam" id="TIGR04183">
    <property type="entry name" value="Por_Secre_tail"/>
    <property type="match status" value="1"/>
</dbReference>
<evidence type="ECO:0000313" key="2">
    <source>
        <dbReference type="EMBL" id="MBK9984427.1"/>
    </source>
</evidence>
<evidence type="ECO:0000259" key="1">
    <source>
        <dbReference type="Pfam" id="PF18962"/>
    </source>
</evidence>